<reference evidence="3" key="2">
    <citation type="journal article" date="2023" name="IMA Fungus">
        <title>Comparative genomic study of the Penicillium genus elucidates a diverse pangenome and 15 lateral gene transfer events.</title>
        <authorList>
            <person name="Petersen C."/>
            <person name="Sorensen T."/>
            <person name="Nielsen M.R."/>
            <person name="Sondergaard T.E."/>
            <person name="Sorensen J.L."/>
            <person name="Fitzpatrick D.A."/>
            <person name="Frisvad J.C."/>
            <person name="Nielsen K.L."/>
        </authorList>
    </citation>
    <scope>NUCLEOTIDE SEQUENCE</scope>
    <source>
        <strain evidence="3">IBT 30069</strain>
    </source>
</reference>
<feature type="compositionally biased region" description="Basic and acidic residues" evidence="1">
    <location>
        <begin position="320"/>
        <end position="329"/>
    </location>
</feature>
<dbReference type="InterPro" id="IPR036930">
    <property type="entry name" value="WGR_dom_sf"/>
</dbReference>
<comment type="caution">
    <text evidence="3">The sequence shown here is derived from an EMBL/GenBank/DDBJ whole genome shotgun (WGS) entry which is preliminary data.</text>
</comment>
<dbReference type="EMBL" id="JAPQKH010000005">
    <property type="protein sequence ID" value="KAJ5097151.1"/>
    <property type="molecule type" value="Genomic_DNA"/>
</dbReference>
<protein>
    <recommendedName>
        <fullName evidence="2">WGR domain-containing protein</fullName>
    </recommendedName>
</protein>
<evidence type="ECO:0000313" key="3">
    <source>
        <dbReference type="EMBL" id="KAJ5097151.1"/>
    </source>
</evidence>
<dbReference type="OrthoDB" id="342264at2759"/>
<accession>A0A9W9FBN1</accession>
<evidence type="ECO:0000313" key="4">
    <source>
        <dbReference type="Proteomes" id="UP001149165"/>
    </source>
</evidence>
<name>A0A9W9FBN1_9EURO</name>
<feature type="region of interest" description="Disordered" evidence="1">
    <location>
        <begin position="308"/>
        <end position="329"/>
    </location>
</feature>
<dbReference type="AlphaFoldDB" id="A0A9W9FBN1"/>
<feature type="compositionally biased region" description="Basic and acidic residues" evidence="1">
    <location>
        <begin position="260"/>
        <end position="277"/>
    </location>
</feature>
<keyword evidence="4" id="KW-1185">Reference proteome</keyword>
<dbReference type="PROSITE" id="PS51977">
    <property type="entry name" value="WGR"/>
    <property type="match status" value="1"/>
</dbReference>
<dbReference type="Proteomes" id="UP001149165">
    <property type="component" value="Unassembled WGS sequence"/>
</dbReference>
<feature type="domain" description="WGR" evidence="2">
    <location>
        <begin position="112"/>
        <end position="212"/>
    </location>
</feature>
<feature type="region of interest" description="Disordered" evidence="1">
    <location>
        <begin position="73"/>
        <end position="104"/>
    </location>
</feature>
<dbReference type="SUPFAM" id="SSF142921">
    <property type="entry name" value="WGR domain-like"/>
    <property type="match status" value="1"/>
</dbReference>
<evidence type="ECO:0000259" key="2">
    <source>
        <dbReference type="PROSITE" id="PS51977"/>
    </source>
</evidence>
<gene>
    <name evidence="3" type="ORF">N7456_007872</name>
</gene>
<dbReference type="InterPro" id="IPR008893">
    <property type="entry name" value="WGR_domain"/>
</dbReference>
<evidence type="ECO:0000256" key="1">
    <source>
        <dbReference type="SAM" id="MobiDB-lite"/>
    </source>
</evidence>
<reference evidence="3" key="1">
    <citation type="submission" date="2022-11" db="EMBL/GenBank/DDBJ databases">
        <authorList>
            <person name="Petersen C."/>
        </authorList>
    </citation>
    <scope>NUCLEOTIDE SEQUENCE</scope>
    <source>
        <strain evidence="3">IBT 30069</strain>
    </source>
</reference>
<sequence length="329" mass="37084">MPTKAFEHVHVATVGKFEDGEKFQGWKAKELGTVHIVHVDWLYDSLQTKPSPRPRKAVSYLWDNILELELRPRKRSRRLSPPQSASKAKGRIKDPFAQTTPAKRRKTVALPKENVYVDESVNEHWDATMLRPQPDGKREKFRLAIFKSTQKPETYAAYAKYSRIGKSEVSVLAPPKSSLALAKTKLKEFFLLQTGIEWENRTKSTLPLPKKDDEGNTLPFHEGWYMYQAGSTMSAFLKQPNLSQPAAASQGDVPPVGESEDLKSPVDEHLSTADRRAPRARFGSIEEDSGFDADVEVDSLEVNLAQSFRESSPCTPGEEFGNKELQLED</sequence>
<feature type="region of interest" description="Disordered" evidence="1">
    <location>
        <begin position="242"/>
        <end position="292"/>
    </location>
</feature>
<organism evidence="3 4">
    <name type="scientific">Penicillium angulare</name>
    <dbReference type="NCBI Taxonomy" id="116970"/>
    <lineage>
        <taxon>Eukaryota</taxon>
        <taxon>Fungi</taxon>
        <taxon>Dikarya</taxon>
        <taxon>Ascomycota</taxon>
        <taxon>Pezizomycotina</taxon>
        <taxon>Eurotiomycetes</taxon>
        <taxon>Eurotiomycetidae</taxon>
        <taxon>Eurotiales</taxon>
        <taxon>Aspergillaceae</taxon>
        <taxon>Penicillium</taxon>
    </lineage>
</organism>
<proteinExistence type="predicted"/>